<dbReference type="Pfam" id="PF11457">
    <property type="entry name" value="DUF3021"/>
    <property type="match status" value="1"/>
</dbReference>
<accession>A0A0B7GLY3</accession>
<keyword evidence="1" id="KW-1133">Transmembrane helix</keyword>
<dbReference type="InterPro" id="IPR021560">
    <property type="entry name" value="DUF3021"/>
</dbReference>
<name>A0A0B7GLY3_STRSA</name>
<dbReference type="Proteomes" id="UP000183504">
    <property type="component" value="Unassembled WGS sequence"/>
</dbReference>
<feature type="transmembrane region" description="Helical" evidence="1">
    <location>
        <begin position="7"/>
        <end position="29"/>
    </location>
</feature>
<dbReference type="EMBL" id="CDMW01000001">
    <property type="protein sequence ID" value="CEL90832.1"/>
    <property type="molecule type" value="Genomic_DNA"/>
</dbReference>
<sequence length="138" mass="15761">MSIKKCLHAILMGIQTGSAVYLIVLALSIQKNPPTTSNIVSVMMMSGLIGIISSMLKTLEDRFSFSVSILLHFAAVAVLVCCFMVYNNWGFLIASWHFWFNFILIYLFVWLFRYLDTNLKTKKINSALAKRRKEKEGK</sequence>
<dbReference type="AlphaFoldDB" id="A0A0B7GLY3"/>
<evidence type="ECO:0000313" key="3">
    <source>
        <dbReference type="Proteomes" id="UP000183504"/>
    </source>
</evidence>
<protein>
    <recommendedName>
        <fullName evidence="4">DUF3021 domain-containing protein</fullName>
    </recommendedName>
</protein>
<organism evidence="2 3">
    <name type="scientific">Streptococcus sanguinis</name>
    <dbReference type="NCBI Taxonomy" id="1305"/>
    <lineage>
        <taxon>Bacteria</taxon>
        <taxon>Bacillati</taxon>
        <taxon>Bacillota</taxon>
        <taxon>Bacilli</taxon>
        <taxon>Lactobacillales</taxon>
        <taxon>Streptococcaceae</taxon>
        <taxon>Streptococcus</taxon>
    </lineage>
</organism>
<gene>
    <name evidence="2" type="ORF">SSV_1540</name>
</gene>
<feature type="transmembrane region" description="Helical" evidence="1">
    <location>
        <begin position="98"/>
        <end position="115"/>
    </location>
</feature>
<reference evidence="2 3" key="1">
    <citation type="submission" date="2015-01" db="EMBL/GenBank/DDBJ databases">
        <authorList>
            <person name="Pelicic Vladimir"/>
        </authorList>
    </citation>
    <scope>NUCLEOTIDE SEQUENCE [LARGE SCALE GENOMIC DNA]</scope>
    <source>
        <strain evidence="2 3">2908</strain>
    </source>
</reference>
<feature type="transmembrane region" description="Helical" evidence="1">
    <location>
        <begin position="35"/>
        <end position="56"/>
    </location>
</feature>
<feature type="transmembrane region" description="Helical" evidence="1">
    <location>
        <begin position="63"/>
        <end position="86"/>
    </location>
</feature>
<keyword evidence="1" id="KW-0472">Membrane</keyword>
<dbReference type="RefSeq" id="WP_072074363.1">
    <property type="nucleotide sequence ID" value="NZ_CDMW01000001.1"/>
</dbReference>
<evidence type="ECO:0000313" key="2">
    <source>
        <dbReference type="EMBL" id="CEL90832.1"/>
    </source>
</evidence>
<keyword evidence="1" id="KW-0812">Transmembrane</keyword>
<evidence type="ECO:0000256" key="1">
    <source>
        <dbReference type="SAM" id="Phobius"/>
    </source>
</evidence>
<evidence type="ECO:0008006" key="4">
    <source>
        <dbReference type="Google" id="ProtNLM"/>
    </source>
</evidence>
<proteinExistence type="predicted"/>